<dbReference type="CDD" id="cd00586">
    <property type="entry name" value="4HBT"/>
    <property type="match status" value="1"/>
</dbReference>
<comment type="caution">
    <text evidence="3">The sequence shown here is derived from an EMBL/GenBank/DDBJ whole genome shotgun (WGS) entry which is preliminary data.</text>
</comment>
<comment type="similarity">
    <text evidence="1">Belongs to the 4-hydroxybenzoyl-CoA thioesterase family.</text>
</comment>
<dbReference type="PANTHER" id="PTHR31793:SF27">
    <property type="entry name" value="NOVEL THIOESTERASE SUPERFAMILY DOMAIN AND SAPOSIN A-TYPE DOMAIN CONTAINING PROTEIN (0610012H03RIK)"/>
    <property type="match status" value="1"/>
</dbReference>
<proteinExistence type="inferred from homology"/>
<dbReference type="Pfam" id="PF13279">
    <property type="entry name" value="4HBT_2"/>
    <property type="match status" value="1"/>
</dbReference>
<evidence type="ECO:0000256" key="1">
    <source>
        <dbReference type="ARBA" id="ARBA00005953"/>
    </source>
</evidence>
<dbReference type="SUPFAM" id="SSF54637">
    <property type="entry name" value="Thioesterase/thiol ester dehydrase-isomerase"/>
    <property type="match status" value="1"/>
</dbReference>
<dbReference type="InterPro" id="IPR029069">
    <property type="entry name" value="HotDog_dom_sf"/>
</dbReference>
<gene>
    <name evidence="3" type="ORF">GCM10009114_16940</name>
</gene>
<name>A0ABN1LHH7_9ALTE</name>
<accession>A0ABN1LHH7</accession>
<keyword evidence="2" id="KW-0378">Hydrolase</keyword>
<evidence type="ECO:0000313" key="3">
    <source>
        <dbReference type="EMBL" id="GAA0856134.1"/>
    </source>
</evidence>
<dbReference type="Gene3D" id="3.10.129.10">
    <property type="entry name" value="Hotdog Thioesterase"/>
    <property type="match status" value="1"/>
</dbReference>
<dbReference type="PANTHER" id="PTHR31793">
    <property type="entry name" value="4-HYDROXYBENZOYL-COA THIOESTERASE FAMILY MEMBER"/>
    <property type="match status" value="1"/>
</dbReference>
<evidence type="ECO:0000256" key="2">
    <source>
        <dbReference type="ARBA" id="ARBA00022801"/>
    </source>
</evidence>
<dbReference type="RefSeq" id="WP_343858718.1">
    <property type="nucleotide sequence ID" value="NZ_BAAAFD010000004.1"/>
</dbReference>
<evidence type="ECO:0000313" key="4">
    <source>
        <dbReference type="Proteomes" id="UP001500359"/>
    </source>
</evidence>
<dbReference type="Proteomes" id="UP001500359">
    <property type="component" value="Unassembled WGS sequence"/>
</dbReference>
<protein>
    <submittedName>
        <fullName evidence="3">Thioesterase family protein</fullName>
    </submittedName>
</protein>
<dbReference type="EMBL" id="BAAAFD010000004">
    <property type="protein sequence ID" value="GAA0856134.1"/>
    <property type="molecule type" value="Genomic_DNA"/>
</dbReference>
<sequence length="144" mass="16630">MQDKLTRSDFSVFYTMETRWSDNDIYGHVNNVEYYGYFDSAVNRYLIEQGQLQIHIANVVGFVVESKCQYFSPIAYPETIDIGLRVSRLSQRSVTYELGIFQQDSEIPSAQGYFVHVFVNRNTNQAVAIPDIIRQALEAIKSNR</sequence>
<dbReference type="InterPro" id="IPR050563">
    <property type="entry name" value="4-hydroxybenzoyl-CoA_TE"/>
</dbReference>
<reference evidence="3 4" key="1">
    <citation type="journal article" date="2019" name="Int. J. Syst. Evol. Microbiol.">
        <title>The Global Catalogue of Microorganisms (GCM) 10K type strain sequencing project: providing services to taxonomists for standard genome sequencing and annotation.</title>
        <authorList>
            <consortium name="The Broad Institute Genomics Platform"/>
            <consortium name="The Broad Institute Genome Sequencing Center for Infectious Disease"/>
            <person name="Wu L."/>
            <person name="Ma J."/>
        </authorList>
    </citation>
    <scope>NUCLEOTIDE SEQUENCE [LARGE SCALE GENOMIC DNA]</scope>
    <source>
        <strain evidence="3 4">JCM 15896</strain>
    </source>
</reference>
<organism evidence="3 4">
    <name type="scientific">Aliiglaciecola litoralis</name>
    <dbReference type="NCBI Taxonomy" id="582857"/>
    <lineage>
        <taxon>Bacteria</taxon>
        <taxon>Pseudomonadati</taxon>
        <taxon>Pseudomonadota</taxon>
        <taxon>Gammaproteobacteria</taxon>
        <taxon>Alteromonadales</taxon>
        <taxon>Alteromonadaceae</taxon>
        <taxon>Aliiglaciecola</taxon>
    </lineage>
</organism>
<keyword evidence="4" id="KW-1185">Reference proteome</keyword>